<name>A0A381S4P0_9ZZZZ</name>
<proteinExistence type="predicted"/>
<reference evidence="1" key="1">
    <citation type="submission" date="2018-05" db="EMBL/GenBank/DDBJ databases">
        <authorList>
            <person name="Lanie J.A."/>
            <person name="Ng W.-L."/>
            <person name="Kazmierczak K.M."/>
            <person name="Andrzejewski T.M."/>
            <person name="Davidsen T.M."/>
            <person name="Wayne K.J."/>
            <person name="Tettelin H."/>
            <person name="Glass J.I."/>
            <person name="Rusch D."/>
            <person name="Podicherti R."/>
            <person name="Tsui H.-C.T."/>
            <person name="Winkler M.E."/>
        </authorList>
    </citation>
    <scope>NUCLEOTIDE SEQUENCE</scope>
</reference>
<accession>A0A381S4P0</accession>
<sequence length="66" mass="7893">VESLHRAVRTPTGMIKWTERCYCNPPLAHERSTVLDRYFDQLHTEAITKHEEYEGRPFLQYLEEIS</sequence>
<evidence type="ECO:0000313" key="1">
    <source>
        <dbReference type="EMBL" id="SUZ97197.1"/>
    </source>
</evidence>
<dbReference type="AlphaFoldDB" id="A0A381S4P0"/>
<dbReference type="EMBL" id="UINC01002486">
    <property type="protein sequence ID" value="SUZ97197.1"/>
    <property type="molecule type" value="Genomic_DNA"/>
</dbReference>
<gene>
    <name evidence="1" type="ORF">METZ01_LOCUS50051</name>
</gene>
<feature type="non-terminal residue" evidence="1">
    <location>
        <position position="1"/>
    </location>
</feature>
<organism evidence="1">
    <name type="scientific">marine metagenome</name>
    <dbReference type="NCBI Taxonomy" id="408172"/>
    <lineage>
        <taxon>unclassified sequences</taxon>
        <taxon>metagenomes</taxon>
        <taxon>ecological metagenomes</taxon>
    </lineage>
</organism>
<protein>
    <submittedName>
        <fullName evidence="1">Uncharacterized protein</fullName>
    </submittedName>
</protein>